<dbReference type="PANTHER" id="PTHR45672">
    <property type="entry name" value="PROTEIN DISULFIDE-ISOMERASE C17H9.14C-RELATED"/>
    <property type="match status" value="1"/>
</dbReference>
<dbReference type="FunFam" id="3.40.30.10:FF:000107">
    <property type="entry name" value="Protein disulfide-isomerase 5-2"/>
    <property type="match status" value="1"/>
</dbReference>
<comment type="similarity">
    <text evidence="2 9">Belongs to the protein disulfide isomerase family.</text>
</comment>
<comment type="catalytic activity">
    <reaction evidence="1">
        <text>Catalyzes the rearrangement of -S-S- bonds in proteins.</text>
        <dbReference type="EC" id="5.3.4.1"/>
    </reaction>
</comment>
<organism evidence="12 13">
    <name type="scientific">Circinella minor</name>
    <dbReference type="NCBI Taxonomy" id="1195481"/>
    <lineage>
        <taxon>Eukaryota</taxon>
        <taxon>Fungi</taxon>
        <taxon>Fungi incertae sedis</taxon>
        <taxon>Mucoromycota</taxon>
        <taxon>Mucoromycotina</taxon>
        <taxon>Mucoromycetes</taxon>
        <taxon>Mucorales</taxon>
        <taxon>Lichtheimiaceae</taxon>
        <taxon>Circinella</taxon>
    </lineage>
</organism>
<dbReference type="Pfam" id="PF07749">
    <property type="entry name" value="ERp29"/>
    <property type="match status" value="1"/>
</dbReference>
<dbReference type="OrthoDB" id="10264505at2759"/>
<evidence type="ECO:0000256" key="9">
    <source>
        <dbReference type="RuleBase" id="RU004208"/>
    </source>
</evidence>
<keyword evidence="6" id="KW-1015">Disulfide bond</keyword>
<comment type="caution">
    <text evidence="12">The sequence shown here is derived from an EMBL/GenBank/DDBJ whole genome shotgun (WGS) entry which is preliminary data.</text>
</comment>
<dbReference type="GO" id="GO:0003756">
    <property type="term" value="F:protein disulfide isomerase activity"/>
    <property type="evidence" value="ECO:0007669"/>
    <property type="project" value="UniProtKB-EC"/>
</dbReference>
<dbReference type="PRINTS" id="PR00421">
    <property type="entry name" value="THIOREDOXIN"/>
</dbReference>
<dbReference type="PROSITE" id="PS00194">
    <property type="entry name" value="THIOREDOXIN_1"/>
    <property type="match status" value="2"/>
</dbReference>
<dbReference type="EC" id="5.3.4.1" evidence="3"/>
<dbReference type="PROSITE" id="PS51352">
    <property type="entry name" value="THIOREDOXIN_2"/>
    <property type="match status" value="2"/>
</dbReference>
<proteinExistence type="inferred from homology"/>
<accession>A0A8H7VN28</accession>
<protein>
    <recommendedName>
        <fullName evidence="3">protein disulfide-isomerase</fullName>
        <ecNumber evidence="3">5.3.4.1</ecNumber>
    </recommendedName>
</protein>
<dbReference type="Pfam" id="PF00085">
    <property type="entry name" value="Thioredoxin"/>
    <property type="match status" value="2"/>
</dbReference>
<dbReference type="NCBIfam" id="TIGR01126">
    <property type="entry name" value="pdi_dom"/>
    <property type="match status" value="2"/>
</dbReference>
<evidence type="ECO:0000256" key="5">
    <source>
        <dbReference type="ARBA" id="ARBA00022737"/>
    </source>
</evidence>
<dbReference type="GO" id="GO:0005783">
    <property type="term" value="C:endoplasmic reticulum"/>
    <property type="evidence" value="ECO:0007669"/>
    <property type="project" value="InterPro"/>
</dbReference>
<evidence type="ECO:0000256" key="1">
    <source>
        <dbReference type="ARBA" id="ARBA00001182"/>
    </source>
</evidence>
<dbReference type="InterPro" id="IPR017937">
    <property type="entry name" value="Thioredoxin_CS"/>
</dbReference>
<dbReference type="PANTHER" id="PTHR45672:SF11">
    <property type="entry name" value="PROTEIN DISULFIDE-ISOMERASE C17H9.14C"/>
    <property type="match status" value="1"/>
</dbReference>
<dbReference type="InterPro" id="IPR036356">
    <property type="entry name" value="ERp29_C_sf"/>
</dbReference>
<dbReference type="FunFam" id="3.40.30.10:FF:000032">
    <property type="entry name" value="Protein disulfide-isomerase A6 homolog"/>
    <property type="match status" value="1"/>
</dbReference>
<evidence type="ECO:0000256" key="6">
    <source>
        <dbReference type="ARBA" id="ARBA00023157"/>
    </source>
</evidence>
<dbReference type="CDD" id="cd00238">
    <property type="entry name" value="ERp29c"/>
    <property type="match status" value="1"/>
</dbReference>
<evidence type="ECO:0000259" key="11">
    <source>
        <dbReference type="PROSITE" id="PS51352"/>
    </source>
</evidence>
<keyword evidence="4 10" id="KW-0732">Signal</keyword>
<dbReference type="Gene3D" id="1.20.1150.12">
    <property type="entry name" value="Endoplasmic reticulum resident protein 29, C-terminal domain"/>
    <property type="match status" value="1"/>
</dbReference>
<reference evidence="12 13" key="1">
    <citation type="submission" date="2020-12" db="EMBL/GenBank/DDBJ databases">
        <title>Metabolic potential, ecology and presence of endohyphal bacteria is reflected in genomic diversity of Mucoromycotina.</title>
        <authorList>
            <person name="Muszewska A."/>
            <person name="Okrasinska A."/>
            <person name="Steczkiewicz K."/>
            <person name="Drgas O."/>
            <person name="Orlowska M."/>
            <person name="Perlinska-Lenart U."/>
            <person name="Aleksandrzak-Piekarczyk T."/>
            <person name="Szatraj K."/>
            <person name="Zielenkiewicz U."/>
            <person name="Pilsyk S."/>
            <person name="Malc E."/>
            <person name="Mieczkowski P."/>
            <person name="Kruszewska J.S."/>
            <person name="Biernat P."/>
            <person name="Pawlowska J."/>
        </authorList>
    </citation>
    <scope>NUCLEOTIDE SEQUENCE [LARGE SCALE GENOMIC DNA]</scope>
    <source>
        <strain evidence="12 13">CBS 142.35</strain>
    </source>
</reference>
<sequence>MAVFRTLFTLLVLINAAFLGYDHYKGGDIALNLVEQAKQLDVPTVQLHLQNAWTEIKSTTPEKLAGHVNVAFDSLKDLNTPMDIIDHLRTKASGIVSTSNSGAIELENNVFVLTTGNFHKVIDGQRPALVEFYAPWCGHCKKLAPTYEELGDAFANVQDQVVIAKLNADEHRDLGGQFGVQGFPTLKWFPKGVTTKEGVEDYRGGRDLDSLAKFIQEKTGLRPRIKSQKSEVVVLDTKNFDSIVKNPKQNVLVEFYAPWCGHCKNLAPIYEKVATAFANEPNCKVAKIDADTERDIGTQYDISGFPTIKFFPAGDDKEPVLYEGQRSEAGFIDYLNKQCGTHRLVGGGLDAKAGRLPELDKLAIQFISTSDKEQREKVKADTEVIAKELGTRNAKIYAVFMKKILENGDGFVKTETARVDRIIKSNTVTLNKVDDFTIRRNILGAFDKKAKPVTKDEL</sequence>
<feature type="signal peptide" evidence="10">
    <location>
        <begin position="1"/>
        <end position="16"/>
    </location>
</feature>
<keyword evidence="5" id="KW-0677">Repeat</keyword>
<dbReference type="InterPro" id="IPR013766">
    <property type="entry name" value="Thioredoxin_domain"/>
</dbReference>
<dbReference type="GO" id="GO:0006457">
    <property type="term" value="P:protein folding"/>
    <property type="evidence" value="ECO:0007669"/>
    <property type="project" value="TreeGrafter"/>
</dbReference>
<evidence type="ECO:0000313" key="13">
    <source>
        <dbReference type="Proteomes" id="UP000646827"/>
    </source>
</evidence>
<evidence type="ECO:0000313" key="12">
    <source>
        <dbReference type="EMBL" id="KAG2225007.1"/>
    </source>
</evidence>
<feature type="domain" description="Thioredoxin" evidence="11">
    <location>
        <begin position="86"/>
        <end position="220"/>
    </location>
</feature>
<evidence type="ECO:0000256" key="10">
    <source>
        <dbReference type="SAM" id="SignalP"/>
    </source>
</evidence>
<dbReference type="SUPFAM" id="SSF47933">
    <property type="entry name" value="ERP29 C domain-like"/>
    <property type="match status" value="1"/>
</dbReference>
<name>A0A8H7VN28_9FUNG</name>
<keyword evidence="13" id="KW-1185">Reference proteome</keyword>
<dbReference type="EMBL" id="JAEPRB010000033">
    <property type="protein sequence ID" value="KAG2225007.1"/>
    <property type="molecule type" value="Genomic_DNA"/>
</dbReference>
<keyword evidence="7" id="KW-0413">Isomerase</keyword>
<dbReference type="InterPro" id="IPR011679">
    <property type="entry name" value="ERp29_C"/>
</dbReference>
<evidence type="ECO:0000256" key="8">
    <source>
        <dbReference type="ARBA" id="ARBA00023284"/>
    </source>
</evidence>
<gene>
    <name evidence="12" type="ORF">INT45_003207</name>
</gene>
<keyword evidence="8" id="KW-0676">Redox-active center</keyword>
<dbReference type="Gene3D" id="3.40.30.10">
    <property type="entry name" value="Glutaredoxin"/>
    <property type="match status" value="2"/>
</dbReference>
<dbReference type="CDD" id="cd02998">
    <property type="entry name" value="PDI_a_ERp38"/>
    <property type="match status" value="2"/>
</dbReference>
<evidence type="ECO:0000256" key="7">
    <source>
        <dbReference type="ARBA" id="ARBA00023235"/>
    </source>
</evidence>
<dbReference type="InterPro" id="IPR036249">
    <property type="entry name" value="Thioredoxin-like_sf"/>
</dbReference>
<feature type="domain" description="Thioredoxin" evidence="11">
    <location>
        <begin position="221"/>
        <end position="372"/>
    </location>
</feature>
<dbReference type="InterPro" id="IPR051063">
    <property type="entry name" value="PDI"/>
</dbReference>
<feature type="chain" id="PRO_5034401189" description="protein disulfide-isomerase" evidence="10">
    <location>
        <begin position="17"/>
        <end position="458"/>
    </location>
</feature>
<dbReference type="InterPro" id="IPR005788">
    <property type="entry name" value="PDI_thioredoxin-like_dom"/>
</dbReference>
<dbReference type="AlphaFoldDB" id="A0A8H7VN28"/>
<evidence type="ECO:0000256" key="2">
    <source>
        <dbReference type="ARBA" id="ARBA00006347"/>
    </source>
</evidence>
<dbReference type="Proteomes" id="UP000646827">
    <property type="component" value="Unassembled WGS sequence"/>
</dbReference>
<evidence type="ECO:0000256" key="3">
    <source>
        <dbReference type="ARBA" id="ARBA00012723"/>
    </source>
</evidence>
<evidence type="ECO:0000256" key="4">
    <source>
        <dbReference type="ARBA" id="ARBA00022729"/>
    </source>
</evidence>
<dbReference type="SUPFAM" id="SSF52833">
    <property type="entry name" value="Thioredoxin-like"/>
    <property type="match status" value="2"/>
</dbReference>